<accession>A0ABW5VI24</accession>
<dbReference type="EMBL" id="JBHUOK010000032">
    <property type="protein sequence ID" value="MFD2790951.1"/>
    <property type="molecule type" value="Genomic_DNA"/>
</dbReference>
<evidence type="ECO:0000256" key="2">
    <source>
        <dbReference type="SAM" id="SignalP"/>
    </source>
</evidence>
<evidence type="ECO:0000313" key="4">
    <source>
        <dbReference type="EMBL" id="MFD2790951.1"/>
    </source>
</evidence>
<dbReference type="InterPro" id="IPR035986">
    <property type="entry name" value="PKD_dom_sf"/>
</dbReference>
<protein>
    <submittedName>
        <fullName evidence="4">T9SS type A sorting domain-containing protein</fullName>
    </submittedName>
</protein>
<dbReference type="Proteomes" id="UP001597532">
    <property type="component" value="Unassembled WGS sequence"/>
</dbReference>
<keyword evidence="5" id="KW-1185">Reference proteome</keyword>
<proteinExistence type="predicted"/>
<dbReference type="InterPro" id="IPR013783">
    <property type="entry name" value="Ig-like_fold"/>
</dbReference>
<evidence type="ECO:0000256" key="1">
    <source>
        <dbReference type="ARBA" id="ARBA00022729"/>
    </source>
</evidence>
<reference evidence="5" key="1">
    <citation type="journal article" date="2019" name="Int. J. Syst. Evol. Microbiol.">
        <title>The Global Catalogue of Microorganisms (GCM) 10K type strain sequencing project: providing services to taxonomists for standard genome sequencing and annotation.</title>
        <authorList>
            <consortium name="The Broad Institute Genomics Platform"/>
            <consortium name="The Broad Institute Genome Sequencing Center for Infectious Disease"/>
            <person name="Wu L."/>
            <person name="Ma J."/>
        </authorList>
    </citation>
    <scope>NUCLEOTIDE SEQUENCE [LARGE SCALE GENOMIC DNA]</scope>
    <source>
        <strain evidence="5">KCTC 52924</strain>
    </source>
</reference>
<dbReference type="Pfam" id="PF18962">
    <property type="entry name" value="Por_Secre_tail"/>
    <property type="match status" value="1"/>
</dbReference>
<dbReference type="InterPro" id="IPR026444">
    <property type="entry name" value="Secre_tail"/>
</dbReference>
<evidence type="ECO:0000259" key="3">
    <source>
        <dbReference type="Pfam" id="PF18962"/>
    </source>
</evidence>
<dbReference type="Gene3D" id="2.60.40.10">
    <property type="entry name" value="Immunoglobulins"/>
    <property type="match status" value="1"/>
</dbReference>
<gene>
    <name evidence="4" type="ORF">ACFS1K_14340</name>
</gene>
<evidence type="ECO:0000313" key="5">
    <source>
        <dbReference type="Proteomes" id="UP001597532"/>
    </source>
</evidence>
<dbReference type="Pfam" id="PF13573">
    <property type="entry name" value="SprB"/>
    <property type="match status" value="4"/>
</dbReference>
<keyword evidence="1 2" id="KW-0732">Signal</keyword>
<dbReference type="RefSeq" id="WP_251806160.1">
    <property type="nucleotide sequence ID" value="NZ_CP166679.1"/>
</dbReference>
<dbReference type="Gene3D" id="2.60.40.740">
    <property type="match status" value="1"/>
</dbReference>
<comment type="caution">
    <text evidence="4">The sequence shown here is derived from an EMBL/GenBank/DDBJ whole genome shotgun (WGS) entry which is preliminary data.</text>
</comment>
<name>A0ABW5VI24_9FLAO</name>
<organism evidence="4 5">
    <name type="scientific">Arenibacter antarcticus</name>
    <dbReference type="NCBI Taxonomy" id="2040469"/>
    <lineage>
        <taxon>Bacteria</taxon>
        <taxon>Pseudomonadati</taxon>
        <taxon>Bacteroidota</taxon>
        <taxon>Flavobacteriia</taxon>
        <taxon>Flavobacteriales</taxon>
        <taxon>Flavobacteriaceae</taxon>
        <taxon>Arenibacter</taxon>
    </lineage>
</organism>
<dbReference type="InterPro" id="IPR025667">
    <property type="entry name" value="SprB_repeat"/>
</dbReference>
<sequence>MKKCVFLILFILSNIAFSQENDVYVEYRYVGGTSPYNGFAQIGVGAVININEYFQSPNLPPTSFTFGDILSGITTSTSLNWDARLDFDTFIGLDNGSVFLGLNGKSNFNIYGQGFSLSGSILILEKITLIVPQDAKCYVEKIRLQASLGHPEEAYTWLYSAAGYDEQVLLGNFQSQNISLEDLYPDPNDQLNLIDKVITFRLHNSLNDYYTDVATYVWSNCSPELIDNEPITTTDATCYNANDGSVTLTFETNVDQKDGWEMRYFIFQGDPDDLVINPMDSIMPAQAYAEIRFNPNEAGYLTPNDVDGSYSGTYSGLEGINTNANAPPDEANQQEYFVVYQEVKYINGEAKVKGGVISSPFIIYQPTQITLDTSAPNFFTDTSCGNPAIFNLNNTATGGDNLHPGGSYSYQFSQDYGTSWKSVDAPNNVLEIEATANSNSVQVRGVYNVDENSCEGEEYQFAVEAIVPPVIFSNLIAGNASTAEASDGSVRVEFYGGTPIYTYILTRFNTNTSAYDSISSRSNQVIIPQRYRVSYSNLSAGTYRIIVTDENECSQESPDLVVGTDSVPALGTPVATQMGCEGSYASISVPISDFNDNYRYQWTINGVASPSQTGSGPDIVATTISTPGTHMLRVSNGRISEADFNNDVYTSTTLVEIYNPTTVTISNAIPNATQCDTSNEGTITLTVSGGASYQYTLEFFPNETDWIPLTDNTIPDLTPGRYRVTIRNQDGCESDTLEDIIVEAAPTLEVNTSKTDVPTNGGNEGSISLDISGGTPFSAPSDPYNISWEKNGISYSDSDLSTPNFINELGAGDYTATVTDANGCDNTISIIIMEPGPLAILSFTGRDTCSGLDNGTLTATAQGTGALTFNWILNDGSPNGTVVASVTNQDGTASLEGLSPGTYSLNIIEDDSGNEVDSDQDVIVTQASPITATITTTAVNCKNPNSGTVTIGNLSGGTPFSTGSGYEYHINDAFNNYQSDPEFTNLSPRAYIVTIRDARGCEFSEIVEITLAGAPVLDQTNTALTHPTTVGGADGAIVLAFIDDASDYRYQWTGQGINGAVSKDVAGLVAGDYQVTVSAPGDCNLIVNFSVDDPVDPGMLVATITQTVLLECNGDNFAEITAHVQDGTAPYTYKWFEIVNGNTIAQSEDTGIIGGLTAGTYFLQITDASANTVNTSPLTITQPDALTIQVDEVINILCSGEITGAIHVSVSGGTAPYSYIWSNGDIDRNLSKVAAGEYTLEVMDANACLTEITITVNNAPNSIQVTNASITNVSDYMGNDGSIAVNIAGGLAPYNINWIRLSDNANLGNQESISNLSSGTYRVSVIDANGCSIIENYEVTQPDIVEETIVQPSCSGDSNGSLSVLVNQGNGNFTYNWNTGVTTNAIENLTAGSYSVTITGFGEAPLTRTYMLEEPLPLEVDLGETRTLCGGQELVLDAGVEDVTVSYSWTSDTGFTSTVPKVTIKESGRYTVTITSQNGCRATGSVLVGVNDEEINAEFAMSSQVFAGESLVVIDLSFPFPESLEWIIPDGATLVKTTSDVAELIFKEAGEYEVGIIIQIGDCTAQRFKKVLVVANENKDIVNIKNDPRKQLEDFIIYPNPTNGKFTADITLSERGNISIKVFNFANNALMATEKERGSASYSIPFDISGLPAGVYAVVLETPFGNSLRKVILK</sequence>
<feature type="domain" description="Secretion system C-terminal sorting" evidence="3">
    <location>
        <begin position="1597"/>
        <end position="1672"/>
    </location>
</feature>
<feature type="chain" id="PRO_5045144142" evidence="2">
    <location>
        <begin position="19"/>
        <end position="1674"/>
    </location>
</feature>
<dbReference type="SUPFAM" id="SSF49299">
    <property type="entry name" value="PKD domain"/>
    <property type="match status" value="1"/>
</dbReference>
<feature type="signal peptide" evidence="2">
    <location>
        <begin position="1"/>
        <end position="18"/>
    </location>
</feature>
<dbReference type="NCBIfam" id="TIGR04183">
    <property type="entry name" value="Por_Secre_tail"/>
    <property type="match status" value="1"/>
</dbReference>